<sequence>MKKFKVGLIGFSIGGHVFHAPFIHENPDFILYKVSARKPEQQQMLAARYPEALGVQTADDIIHDPEVDLVVVATSNDVHFSLAKTALEAGKHVVVEKPFTNYSHEADELIALAKEKGLLLSVHHNARFHSDFKTVKKVIESGRLGRVVNFEGRYDRFRNFLREGAWREENLPGSGIHYDLGAHLIDQALQIFGKPDAVYADLRVERDGAKAIDNFEFILSYPGVKVSLKGQMLAKLATARYAVYGTNGCFVKWGVDPQEALLREGTAPGQVAEWGKELPEYAGTLAILENGVDVEERIPSEVGSGQDFYKNIAAALKGEAEVFVKPEQARDVIRILELAEQSWKEQRAISLKGELIS</sequence>
<reference evidence="6" key="1">
    <citation type="submission" date="2016-10" db="EMBL/GenBank/DDBJ databases">
        <authorList>
            <person name="Varghese N."/>
            <person name="Submissions S."/>
        </authorList>
    </citation>
    <scope>NUCLEOTIDE SEQUENCE [LARGE SCALE GENOMIC DNA]</scope>
    <source>
        <strain evidence="6">DSM 22361</strain>
    </source>
</reference>
<dbReference type="GO" id="GO:0000166">
    <property type="term" value="F:nucleotide binding"/>
    <property type="evidence" value="ECO:0007669"/>
    <property type="project" value="InterPro"/>
</dbReference>
<keyword evidence="6" id="KW-1185">Reference proteome</keyword>
<comment type="similarity">
    <text evidence="1">Belongs to the Gfo/Idh/MocA family.</text>
</comment>
<feature type="domain" description="Gfo/Idh/MocA-like oxidoreductase N-terminal" evidence="3">
    <location>
        <begin position="4"/>
        <end position="124"/>
    </location>
</feature>
<dbReference type="Proteomes" id="UP000236731">
    <property type="component" value="Unassembled WGS sequence"/>
</dbReference>
<accession>A0A1H5Y4R9</accession>
<dbReference type="InterPro" id="IPR036291">
    <property type="entry name" value="NAD(P)-bd_dom_sf"/>
</dbReference>
<evidence type="ECO:0000256" key="1">
    <source>
        <dbReference type="ARBA" id="ARBA00010928"/>
    </source>
</evidence>
<evidence type="ECO:0000313" key="6">
    <source>
        <dbReference type="Proteomes" id="UP000236731"/>
    </source>
</evidence>
<name>A0A1H5Y4R9_9SPHI</name>
<protein>
    <submittedName>
        <fullName evidence="5">Predicted dehydrogenase</fullName>
    </submittedName>
</protein>
<dbReference type="SUPFAM" id="SSF51735">
    <property type="entry name" value="NAD(P)-binding Rossmann-fold domains"/>
    <property type="match status" value="1"/>
</dbReference>
<evidence type="ECO:0000313" key="5">
    <source>
        <dbReference type="EMBL" id="SEG18697.1"/>
    </source>
</evidence>
<proteinExistence type="inferred from homology"/>
<dbReference type="InterPro" id="IPR051317">
    <property type="entry name" value="Gfo/Idh/MocA_oxidoreduct"/>
</dbReference>
<keyword evidence="2" id="KW-0560">Oxidoreductase</keyword>
<dbReference type="Gene3D" id="3.30.360.10">
    <property type="entry name" value="Dihydrodipicolinate Reductase, domain 2"/>
    <property type="match status" value="1"/>
</dbReference>
<dbReference type="InterPro" id="IPR000683">
    <property type="entry name" value="Gfo/Idh/MocA-like_OxRdtase_N"/>
</dbReference>
<dbReference type="InterPro" id="IPR004104">
    <property type="entry name" value="Gfo/Idh/MocA-like_OxRdtase_C"/>
</dbReference>
<dbReference type="Pfam" id="PF02894">
    <property type="entry name" value="GFO_IDH_MocA_C"/>
    <property type="match status" value="1"/>
</dbReference>
<evidence type="ECO:0000256" key="2">
    <source>
        <dbReference type="ARBA" id="ARBA00023002"/>
    </source>
</evidence>
<dbReference type="Gene3D" id="3.40.50.720">
    <property type="entry name" value="NAD(P)-binding Rossmann-like Domain"/>
    <property type="match status" value="1"/>
</dbReference>
<dbReference type="OrthoDB" id="9815825at2"/>
<dbReference type="Pfam" id="PF01408">
    <property type="entry name" value="GFO_IDH_MocA"/>
    <property type="match status" value="1"/>
</dbReference>
<dbReference type="PANTHER" id="PTHR43708">
    <property type="entry name" value="CONSERVED EXPRESSED OXIDOREDUCTASE (EUROFUNG)"/>
    <property type="match status" value="1"/>
</dbReference>
<dbReference type="AlphaFoldDB" id="A0A1H5Y4R9"/>
<dbReference type="GO" id="GO:0016491">
    <property type="term" value="F:oxidoreductase activity"/>
    <property type="evidence" value="ECO:0007669"/>
    <property type="project" value="UniProtKB-KW"/>
</dbReference>
<dbReference type="PANTHER" id="PTHR43708:SF5">
    <property type="entry name" value="CONSERVED EXPRESSED OXIDOREDUCTASE (EUROFUNG)-RELATED"/>
    <property type="match status" value="1"/>
</dbReference>
<feature type="domain" description="Gfo/Idh/MocA-like oxidoreductase C-terminal" evidence="4">
    <location>
        <begin position="136"/>
        <end position="350"/>
    </location>
</feature>
<evidence type="ECO:0000259" key="4">
    <source>
        <dbReference type="Pfam" id="PF02894"/>
    </source>
</evidence>
<organism evidence="5 6">
    <name type="scientific">Sphingobacterium lactis</name>
    <dbReference type="NCBI Taxonomy" id="797291"/>
    <lineage>
        <taxon>Bacteria</taxon>
        <taxon>Pseudomonadati</taxon>
        <taxon>Bacteroidota</taxon>
        <taxon>Sphingobacteriia</taxon>
        <taxon>Sphingobacteriales</taxon>
        <taxon>Sphingobacteriaceae</taxon>
        <taxon>Sphingobacterium</taxon>
    </lineage>
</organism>
<gene>
    <name evidence="5" type="ORF">SAMN05421877_105231</name>
</gene>
<dbReference type="EMBL" id="FNUT01000005">
    <property type="protein sequence ID" value="SEG18697.1"/>
    <property type="molecule type" value="Genomic_DNA"/>
</dbReference>
<evidence type="ECO:0000259" key="3">
    <source>
        <dbReference type="Pfam" id="PF01408"/>
    </source>
</evidence>
<dbReference type="RefSeq" id="WP_103906133.1">
    <property type="nucleotide sequence ID" value="NZ_CP049246.1"/>
</dbReference>